<dbReference type="InterPro" id="IPR006626">
    <property type="entry name" value="PbH1"/>
</dbReference>
<dbReference type="Gene3D" id="3.40.50.300">
    <property type="entry name" value="P-loop containing nucleotide triphosphate hydrolases"/>
    <property type="match status" value="1"/>
</dbReference>
<dbReference type="GO" id="GO:0016887">
    <property type="term" value="F:ATP hydrolysis activity"/>
    <property type="evidence" value="ECO:0007669"/>
    <property type="project" value="InterPro"/>
</dbReference>
<evidence type="ECO:0000256" key="1">
    <source>
        <dbReference type="ARBA" id="ARBA00010378"/>
    </source>
</evidence>
<evidence type="ECO:0000256" key="2">
    <source>
        <dbReference type="ARBA" id="ARBA00022741"/>
    </source>
</evidence>
<dbReference type="SMART" id="SM00382">
    <property type="entry name" value="AAA"/>
    <property type="match status" value="1"/>
</dbReference>
<feature type="domain" description="AAA+ ATPase" evidence="4">
    <location>
        <begin position="315"/>
        <end position="455"/>
    </location>
</feature>
<gene>
    <name evidence="5" type="ORF">UK23_33220</name>
</gene>
<dbReference type="CDD" id="cd00009">
    <property type="entry name" value="AAA"/>
    <property type="match status" value="1"/>
</dbReference>
<evidence type="ECO:0000256" key="3">
    <source>
        <dbReference type="ARBA" id="ARBA00022840"/>
    </source>
</evidence>
<comment type="caution">
    <text evidence="5">The sequence shown here is derived from an EMBL/GenBank/DDBJ whole genome shotgun (WGS) entry which is preliminary data.</text>
</comment>
<dbReference type="InterPro" id="IPR050773">
    <property type="entry name" value="CbxX/CfxQ_RuBisCO_ESX"/>
</dbReference>
<dbReference type="InterPro" id="IPR041627">
    <property type="entry name" value="AAA_lid_6"/>
</dbReference>
<evidence type="ECO:0000259" key="4">
    <source>
        <dbReference type="SMART" id="SM00382"/>
    </source>
</evidence>
<dbReference type="SUPFAM" id="SSF51126">
    <property type="entry name" value="Pectin lyase-like"/>
    <property type="match status" value="1"/>
</dbReference>
<dbReference type="InterPro" id="IPR003593">
    <property type="entry name" value="AAA+_ATPase"/>
</dbReference>
<dbReference type="InterPro" id="IPR039448">
    <property type="entry name" value="Beta_helix"/>
</dbReference>
<keyword evidence="6" id="KW-1185">Reference proteome</keyword>
<dbReference type="Gene3D" id="1.10.8.60">
    <property type="match status" value="1"/>
</dbReference>
<dbReference type="Pfam" id="PF00004">
    <property type="entry name" value="AAA"/>
    <property type="match status" value="1"/>
</dbReference>
<dbReference type="InterPro" id="IPR000641">
    <property type="entry name" value="CbxX/CfxQ"/>
</dbReference>
<proteinExistence type="inferred from homology"/>
<keyword evidence="3" id="KW-0067">ATP-binding</keyword>
<accession>A0A0F0GNC0</accession>
<dbReference type="SUPFAM" id="SSF52540">
    <property type="entry name" value="P-loop containing nucleoside triphosphate hydrolases"/>
    <property type="match status" value="1"/>
</dbReference>
<dbReference type="OrthoDB" id="9806903at2"/>
<dbReference type="InterPro" id="IPR027417">
    <property type="entry name" value="P-loop_NTPase"/>
</dbReference>
<evidence type="ECO:0000313" key="5">
    <source>
        <dbReference type="EMBL" id="KJK43432.1"/>
    </source>
</evidence>
<dbReference type="PATRIC" id="fig|68170.10.peg.8629"/>
<reference evidence="5 6" key="1">
    <citation type="submission" date="2015-02" db="EMBL/GenBank/DDBJ databases">
        <authorList>
            <person name="Ju K.-S."/>
            <person name="Doroghazi J.R."/>
            <person name="Metcalf W."/>
        </authorList>
    </citation>
    <scope>NUCLEOTIDE SEQUENCE [LARGE SCALE GENOMIC DNA]</scope>
    <source>
        <strain evidence="5 6">NRRL B-16140</strain>
    </source>
</reference>
<dbReference type="Pfam" id="PF17866">
    <property type="entry name" value="AAA_lid_6"/>
    <property type="match status" value="1"/>
</dbReference>
<sequence>MRTLQVAPDRPGAYQTVGDAVRDAPDDGVISVADGTYAETFSLVDRRLTIKADDGATVKFDGTGADWPVFSVRGGSLTLQGLSVTSTAAAVVADHTELTVRGCTISARLGPGVSVRDCTSFLVSRSTVSQSEQGIAVERSSGRIEHTKIENVAGDGIVVGLGDPEITSCTISGCGSRGIYTYQHARPVIDGCDVSQTGGDGIAVAHHSQPSIRRTAVHDVQGVGIAFGPGCAGAVVECRIENTAPPGIRVAEGASPTISAPVERRRGGGDGVDDLLANLDGMVGLAAVKAEVRAVVDEIQVHEWRRGAGLSVGAVSHHLIFAGAPGTGKTTVARTYGKLLKALGVLPKGQFREVSRRDLVGQYIGHTAEKTTVVFEECLGGVLFIDEAYTLSRLAGAGGDFGQEAIDTLVKLMEDHRDSVAVIVAGYTGEMTDFLAANPGLASRFAKTIEFEDYDADDLLQIIDAMAADGDYQLTPDAAPLLRDHFTLARSAPGFGNAREARRLFEGIRKAQSQRLRGLGRMPDTEELCALLVPDVAAAIG</sequence>
<dbReference type="FunFam" id="3.40.50.300:FF:000216">
    <property type="entry name" value="Type VII secretion ATPase EccA"/>
    <property type="match status" value="1"/>
</dbReference>
<dbReference type="PANTHER" id="PTHR43392">
    <property type="entry name" value="AAA-TYPE ATPASE FAMILY PROTEIN / ANKYRIN REPEAT FAMILY PROTEIN"/>
    <property type="match status" value="1"/>
</dbReference>
<dbReference type="EMBL" id="JYJG01000291">
    <property type="protein sequence ID" value="KJK43432.1"/>
    <property type="molecule type" value="Genomic_DNA"/>
</dbReference>
<keyword evidence="2" id="KW-0547">Nucleotide-binding</keyword>
<dbReference type="AlphaFoldDB" id="A0A0F0GNC0"/>
<dbReference type="PANTHER" id="PTHR43392:SF2">
    <property type="entry name" value="AAA-TYPE ATPASE FAMILY PROTEIN _ ANKYRIN REPEAT FAMILY PROTEIN"/>
    <property type="match status" value="1"/>
</dbReference>
<dbReference type="InterPro" id="IPR003959">
    <property type="entry name" value="ATPase_AAA_core"/>
</dbReference>
<dbReference type="PRINTS" id="PR00819">
    <property type="entry name" value="CBXCFQXSUPER"/>
</dbReference>
<dbReference type="RefSeq" id="WP_045315677.1">
    <property type="nucleotide sequence ID" value="NZ_JYJG01000291.1"/>
</dbReference>
<evidence type="ECO:0000313" key="6">
    <source>
        <dbReference type="Proteomes" id="UP000033393"/>
    </source>
</evidence>
<comment type="similarity">
    <text evidence="1">Belongs to the CbxX/CfxQ family.</text>
</comment>
<organism evidence="5 6">
    <name type="scientific">Lentzea aerocolonigenes</name>
    <name type="common">Lechevalieria aerocolonigenes</name>
    <name type="synonym">Saccharothrix aerocolonigenes</name>
    <dbReference type="NCBI Taxonomy" id="68170"/>
    <lineage>
        <taxon>Bacteria</taxon>
        <taxon>Bacillati</taxon>
        <taxon>Actinomycetota</taxon>
        <taxon>Actinomycetes</taxon>
        <taxon>Pseudonocardiales</taxon>
        <taxon>Pseudonocardiaceae</taxon>
        <taxon>Lentzea</taxon>
    </lineage>
</organism>
<dbReference type="SMART" id="SM00710">
    <property type="entry name" value="PbH1"/>
    <property type="match status" value="5"/>
</dbReference>
<dbReference type="GO" id="GO:0005524">
    <property type="term" value="F:ATP binding"/>
    <property type="evidence" value="ECO:0007669"/>
    <property type="project" value="UniProtKB-KW"/>
</dbReference>
<dbReference type="InterPro" id="IPR012334">
    <property type="entry name" value="Pectin_lyas_fold"/>
</dbReference>
<dbReference type="InterPro" id="IPR011050">
    <property type="entry name" value="Pectin_lyase_fold/virulence"/>
</dbReference>
<name>A0A0F0GNC0_LENAE</name>
<dbReference type="Gene3D" id="2.160.20.10">
    <property type="entry name" value="Single-stranded right-handed beta-helix, Pectin lyase-like"/>
    <property type="match status" value="1"/>
</dbReference>
<protein>
    <submittedName>
        <fullName evidence="5">ATPase</fullName>
    </submittedName>
</protein>
<dbReference type="Proteomes" id="UP000033393">
    <property type="component" value="Unassembled WGS sequence"/>
</dbReference>
<dbReference type="Pfam" id="PF13229">
    <property type="entry name" value="Beta_helix"/>
    <property type="match status" value="1"/>
</dbReference>